<feature type="domain" description="GtrA/DPMS transmembrane" evidence="6">
    <location>
        <begin position="1"/>
        <end position="111"/>
    </location>
</feature>
<evidence type="ECO:0000256" key="2">
    <source>
        <dbReference type="ARBA" id="ARBA00022692"/>
    </source>
</evidence>
<accession>A0A9X1KV69</accession>
<keyword evidence="8" id="KW-1185">Reference proteome</keyword>
<proteinExistence type="predicted"/>
<feature type="transmembrane region" description="Helical" evidence="5">
    <location>
        <begin position="59"/>
        <end position="76"/>
    </location>
</feature>
<dbReference type="AlphaFoldDB" id="A0A9X1KV69"/>
<keyword evidence="2 5" id="KW-0812">Transmembrane</keyword>
<feature type="transmembrane region" description="Helical" evidence="5">
    <location>
        <begin position="88"/>
        <end position="105"/>
    </location>
</feature>
<evidence type="ECO:0000256" key="1">
    <source>
        <dbReference type="ARBA" id="ARBA00004141"/>
    </source>
</evidence>
<comment type="subcellular location">
    <subcellularLocation>
        <location evidence="1">Membrane</location>
        <topology evidence="1">Multi-pass membrane protein</topology>
    </subcellularLocation>
</comment>
<dbReference type="Proteomes" id="UP001139409">
    <property type="component" value="Unassembled WGS sequence"/>
</dbReference>
<evidence type="ECO:0000313" key="8">
    <source>
        <dbReference type="Proteomes" id="UP001139409"/>
    </source>
</evidence>
<evidence type="ECO:0000259" key="6">
    <source>
        <dbReference type="Pfam" id="PF04138"/>
    </source>
</evidence>
<reference evidence="7" key="1">
    <citation type="submission" date="2021-09" db="EMBL/GenBank/DDBJ databases">
        <title>Fulvivirga sp. isolated from coastal sediment.</title>
        <authorList>
            <person name="Yu H."/>
        </authorList>
    </citation>
    <scope>NUCLEOTIDE SEQUENCE</scope>
    <source>
        <strain evidence="7">1062</strain>
    </source>
</reference>
<dbReference type="GO" id="GO:0000271">
    <property type="term" value="P:polysaccharide biosynthetic process"/>
    <property type="evidence" value="ECO:0007669"/>
    <property type="project" value="InterPro"/>
</dbReference>
<sequence length="115" mass="12997">MGGISAIVNLLIFMALYSNEVSINIAAPVAFISAAYINYLIATRFLFRSHVRWGKFSQLALYLLVVILVGTADLYLTRYFIHGGFAPVWSKLFATASAFLLNFLSRKYIIFPERH</sequence>
<dbReference type="Pfam" id="PF04138">
    <property type="entry name" value="GtrA_DPMS_TM"/>
    <property type="match status" value="1"/>
</dbReference>
<evidence type="ECO:0000256" key="3">
    <source>
        <dbReference type="ARBA" id="ARBA00022989"/>
    </source>
</evidence>
<evidence type="ECO:0000256" key="4">
    <source>
        <dbReference type="ARBA" id="ARBA00023136"/>
    </source>
</evidence>
<organism evidence="7 8">
    <name type="scientific">Fulvivirga sedimenti</name>
    <dbReference type="NCBI Taxonomy" id="2879465"/>
    <lineage>
        <taxon>Bacteria</taxon>
        <taxon>Pseudomonadati</taxon>
        <taxon>Bacteroidota</taxon>
        <taxon>Cytophagia</taxon>
        <taxon>Cytophagales</taxon>
        <taxon>Fulvivirgaceae</taxon>
        <taxon>Fulvivirga</taxon>
    </lineage>
</organism>
<evidence type="ECO:0000313" key="7">
    <source>
        <dbReference type="EMBL" id="MCA6073475.1"/>
    </source>
</evidence>
<evidence type="ECO:0000256" key="5">
    <source>
        <dbReference type="SAM" id="Phobius"/>
    </source>
</evidence>
<protein>
    <submittedName>
        <fullName evidence="7">GtrA family protein</fullName>
    </submittedName>
</protein>
<feature type="transmembrane region" description="Helical" evidence="5">
    <location>
        <begin position="25"/>
        <end position="47"/>
    </location>
</feature>
<keyword evidence="3 5" id="KW-1133">Transmembrane helix</keyword>
<dbReference type="GO" id="GO:0016020">
    <property type="term" value="C:membrane"/>
    <property type="evidence" value="ECO:0007669"/>
    <property type="project" value="UniProtKB-SubCell"/>
</dbReference>
<name>A0A9X1KV69_9BACT</name>
<dbReference type="InterPro" id="IPR007267">
    <property type="entry name" value="GtrA_DPMS_TM"/>
</dbReference>
<dbReference type="EMBL" id="JAIXNE010000001">
    <property type="protein sequence ID" value="MCA6073475.1"/>
    <property type="molecule type" value="Genomic_DNA"/>
</dbReference>
<comment type="caution">
    <text evidence="7">The sequence shown here is derived from an EMBL/GenBank/DDBJ whole genome shotgun (WGS) entry which is preliminary data.</text>
</comment>
<gene>
    <name evidence="7" type="ORF">LDX50_01290</name>
</gene>
<keyword evidence="4 5" id="KW-0472">Membrane</keyword>